<reference evidence="3" key="1">
    <citation type="submission" date="2022-07" db="EMBL/GenBank/DDBJ databases">
        <title>Phylogenomic reconstructions and comparative analyses of Kickxellomycotina fungi.</title>
        <authorList>
            <person name="Reynolds N.K."/>
            <person name="Stajich J.E."/>
            <person name="Barry K."/>
            <person name="Grigoriev I.V."/>
            <person name="Crous P."/>
            <person name="Smith M.E."/>
        </authorList>
    </citation>
    <scope>NUCLEOTIDE SEQUENCE</scope>
    <source>
        <strain evidence="3">BCRC 34882</strain>
    </source>
</reference>
<evidence type="ECO:0000259" key="2">
    <source>
        <dbReference type="Pfam" id="PF11882"/>
    </source>
</evidence>
<feature type="compositionally biased region" description="Low complexity" evidence="1">
    <location>
        <begin position="956"/>
        <end position="966"/>
    </location>
</feature>
<feature type="compositionally biased region" description="Polar residues" evidence="1">
    <location>
        <begin position="283"/>
        <end position="302"/>
    </location>
</feature>
<feature type="region of interest" description="Disordered" evidence="1">
    <location>
        <begin position="389"/>
        <end position="417"/>
    </location>
</feature>
<feature type="region of interest" description="Disordered" evidence="1">
    <location>
        <begin position="58"/>
        <end position="80"/>
    </location>
</feature>
<dbReference type="EMBL" id="JANBQD010000034">
    <property type="protein sequence ID" value="KAJ1991759.1"/>
    <property type="molecule type" value="Genomic_DNA"/>
</dbReference>
<keyword evidence="4" id="KW-1185">Reference proteome</keyword>
<feature type="region of interest" description="Disordered" evidence="1">
    <location>
        <begin position="276"/>
        <end position="346"/>
    </location>
</feature>
<proteinExistence type="predicted"/>
<sequence>MEVTINPITLDTTKHLARLYPPPHLHSSAAAPASPPCQRPPVLDCFFAADFIPPRLPRLKPGSSHAAQQQQQQQQQQQAAFDHESYGVKYARYLHQFAYDQYLRHLPYAYTPDGIRLLADTCAKGIAADLAGFVTPHWDLHQLQKQQVPRERILAHAILVQACIEQTPELSAALGKRLAAEFWSSRLPSYLWRSIRVHLAQCTATTNSISDLSKAALVQLDELEVAIELLYLFSSWAKANSLPIANKMLPGLRSVQRVCLAIELFVKYSKYAHKKRHHHHSHQSLQQTRPADTLGTDAQGTHRSGGSSSSSSSTGSNGSGDGTGASSSNGNSNGNGNSSSNNGSDSVEVGKLQRIRLGHKSLLLLEITWSLLLGDEADALHRINNGSTLASSCTNSSTAHSASNGGSRAVPSARSLQENTGLARDALRQIRESVDKYPLLAGEMRAEIERLLPFVHPFDGHLTRSAQLGRFGPIPALKKQRHQQSSALLSFSVLPTLQTKSPVAQAAAAAAAYATKQMKSPSTQLLLADMLLQMDSAIDHQQQQQQNARNATSNGLADGLAMQPDLYLPLSPTYSGERRPWLSKPPRAARECIDAYVGAARMTRSEREYAQWWRRLVQERGMPLSLTMNAPGHKGMNSDITINYDDHASATPQFEFCGIVETEDLPALEMLLDSRGDTCVWPENTSADQDAAEAHRTMYRAMFPLLPALCKALVLTMANWSPAERELPSRQFLINIGPPQVSEATCLGIVKYPRQPSAAADSKAQDYNGANEGGGNGNGSRADGAKGRVIPTSPLSGSNVKRLERASGSSSSSGSGSSSSSNVSELAENGSSANNNSGAKKYSAKSDGGAQPVPAELGARLITQFAQWQAVGGLLMRMMLCLQANHVLQADYAAQLLMNENMIPAVFWWLGTANLDYCLELPFAIRTHTFMAEYLRVQQQYRQMVQQQQQQQQQHQYQQKQQKQQQSDNEDVEMMDCDEESSQEKDGLPSVGADPAAVGRDVSDSEEGAACRSVDVAAVGPSIESIKTAPTPSANEMAVDEEKAPAQPSKNSPDTAEDQHGQSTAPVPWLPALQGLHLCLRSLRRLTSHNGLRKGLLYKNKALHFYGRLLKIPHPEIQQIAAELYRDIMPVVSKKQKQAILDTISQVYLHAPVSLNDTFWLVEYALDPQIEMHRHVELLRLLHFYHHEAFGLRLPRDPALFPSLVNQAIADTSALQHTASKMVDASIALNGLKKRSSDAAIINSKAQSNSSGSVQQLCRQSNGAAVGEHSWLLWESDLEDTLNEVYSPPQPSHTEAAISN</sequence>
<evidence type="ECO:0000313" key="4">
    <source>
        <dbReference type="Proteomes" id="UP001151295"/>
    </source>
</evidence>
<evidence type="ECO:0000256" key="1">
    <source>
        <dbReference type="SAM" id="MobiDB-lite"/>
    </source>
</evidence>
<name>A0ABQ8PLZ7_9FUNG</name>
<feature type="compositionally biased region" description="Low complexity" evidence="1">
    <location>
        <begin position="324"/>
        <end position="346"/>
    </location>
</feature>
<feature type="compositionally biased region" description="Polar residues" evidence="1">
    <location>
        <begin position="389"/>
        <end position="406"/>
    </location>
</feature>
<feature type="region of interest" description="Disordered" evidence="1">
    <location>
        <begin position="1023"/>
        <end position="1067"/>
    </location>
</feature>
<gene>
    <name evidence="3" type="ORF">EDC05_003256</name>
</gene>
<feature type="compositionally biased region" description="Low complexity" evidence="1">
    <location>
        <begin position="829"/>
        <end position="841"/>
    </location>
</feature>
<evidence type="ECO:0000313" key="3">
    <source>
        <dbReference type="EMBL" id="KAJ1991759.1"/>
    </source>
</evidence>
<protein>
    <recommendedName>
        <fullName evidence="2">Far11/STRP C-terminal domain-containing protein</fullName>
    </recommendedName>
</protein>
<feature type="compositionally biased region" description="Low complexity" evidence="1">
    <location>
        <begin position="807"/>
        <end position="821"/>
    </location>
</feature>
<feature type="compositionally biased region" description="Low complexity" evidence="1">
    <location>
        <begin position="66"/>
        <end position="80"/>
    </location>
</feature>
<feature type="compositionally biased region" description="Acidic residues" evidence="1">
    <location>
        <begin position="968"/>
        <end position="981"/>
    </location>
</feature>
<feature type="compositionally biased region" description="Low complexity" evidence="1">
    <location>
        <begin position="304"/>
        <end position="316"/>
    </location>
</feature>
<organism evidence="3 4">
    <name type="scientific">Coemansia umbellata</name>
    <dbReference type="NCBI Taxonomy" id="1424467"/>
    <lineage>
        <taxon>Eukaryota</taxon>
        <taxon>Fungi</taxon>
        <taxon>Fungi incertae sedis</taxon>
        <taxon>Zoopagomycota</taxon>
        <taxon>Kickxellomycotina</taxon>
        <taxon>Kickxellomycetes</taxon>
        <taxon>Kickxellales</taxon>
        <taxon>Kickxellaceae</taxon>
        <taxon>Coemansia</taxon>
    </lineage>
</organism>
<feature type="region of interest" description="Disordered" evidence="1">
    <location>
        <begin position="956"/>
        <end position="1006"/>
    </location>
</feature>
<dbReference type="InterPro" id="IPR051647">
    <property type="entry name" value="Mediator_comp_sub12"/>
</dbReference>
<feature type="region of interest" description="Disordered" evidence="1">
    <location>
        <begin position="760"/>
        <end position="850"/>
    </location>
</feature>
<comment type="caution">
    <text evidence="3">The sequence shown here is derived from an EMBL/GenBank/DDBJ whole genome shotgun (WGS) entry which is preliminary data.</text>
</comment>
<feature type="domain" description="Far11/STRP C-terminal" evidence="2">
    <location>
        <begin position="827"/>
        <end position="1193"/>
    </location>
</feature>
<dbReference type="PANTHER" id="PTHR46007:SF8">
    <property type="entry name" value="C2H2-TYPE DOMAIN-CONTAINING PROTEIN"/>
    <property type="match status" value="1"/>
</dbReference>
<dbReference type="PANTHER" id="PTHR46007">
    <property type="entry name" value="MEDIATOR OF RNA POLYMERASE II TRANSCRIPTION SUBUNIT 12"/>
    <property type="match status" value="1"/>
</dbReference>
<dbReference type="Proteomes" id="UP001151295">
    <property type="component" value="Unassembled WGS sequence"/>
</dbReference>
<accession>A0ABQ8PLZ7</accession>
<dbReference type="InterPro" id="IPR021819">
    <property type="entry name" value="Far11/STRP_C"/>
</dbReference>
<dbReference type="Pfam" id="PF11882">
    <property type="entry name" value="DUF3402"/>
    <property type="match status" value="1"/>
</dbReference>